<proteinExistence type="inferred from homology"/>
<dbReference type="GO" id="GO:0036088">
    <property type="term" value="P:D-serine catabolic process"/>
    <property type="evidence" value="ECO:0007669"/>
    <property type="project" value="TreeGrafter"/>
</dbReference>
<dbReference type="Pfam" id="PF01168">
    <property type="entry name" value="Ala_racemase_N"/>
    <property type="match status" value="1"/>
</dbReference>
<dbReference type="GO" id="GO:0009636">
    <property type="term" value="P:response to toxic substance"/>
    <property type="evidence" value="ECO:0007669"/>
    <property type="project" value="UniProtKB-KW"/>
</dbReference>
<dbReference type="AlphaFoldDB" id="G8Y6C3"/>
<dbReference type="Proteomes" id="UP000005222">
    <property type="component" value="Chromosome K"/>
</dbReference>
<keyword evidence="7" id="KW-0663">Pyridoxal phosphate</keyword>
<dbReference type="InterPro" id="IPR042208">
    <property type="entry name" value="D-ser_dehydrat-like_sf"/>
</dbReference>
<dbReference type="GO" id="GO:0008721">
    <property type="term" value="F:D-serine ammonia-lyase activity"/>
    <property type="evidence" value="ECO:0007669"/>
    <property type="project" value="UniProtKB-EC"/>
</dbReference>
<dbReference type="PANTHER" id="PTHR28004">
    <property type="entry name" value="ZGC:162816-RELATED"/>
    <property type="match status" value="1"/>
</dbReference>
<name>G8Y6C3_PICSO</name>
<dbReference type="Pfam" id="PF14031">
    <property type="entry name" value="D-ser_dehydrat"/>
    <property type="match status" value="1"/>
</dbReference>
<reference evidence="16" key="1">
    <citation type="submission" date="2011-10" db="EMBL/GenBank/DDBJ databases">
        <authorList>
            <person name="Genoscope - CEA"/>
        </authorList>
    </citation>
    <scope>NUCLEOTIDE SEQUENCE</scope>
</reference>
<evidence type="ECO:0000313" key="15">
    <source>
        <dbReference type="EMBL" id="CCE83122.1"/>
    </source>
</evidence>
<dbReference type="Gene3D" id="3.20.20.10">
    <property type="entry name" value="Alanine racemase"/>
    <property type="match status" value="1"/>
</dbReference>
<comment type="catalytic activity">
    <reaction evidence="9">
        <text>D-serine = pyruvate + NH4(+)</text>
        <dbReference type="Rhea" id="RHEA:13977"/>
        <dbReference type="ChEBI" id="CHEBI:15361"/>
        <dbReference type="ChEBI" id="CHEBI:28938"/>
        <dbReference type="ChEBI" id="CHEBI:35247"/>
        <dbReference type="EC" id="4.3.1.18"/>
    </reaction>
    <physiologicalReaction direction="left-to-right" evidence="9">
        <dbReference type="Rhea" id="RHEA:13978"/>
    </physiologicalReaction>
</comment>
<comment type="function">
    <text evidence="10">Catalyzes the conversion of D-serine to pyruvate and ammonia. May play a role in D-serine detoxification.</text>
</comment>
<evidence type="ECO:0000259" key="14">
    <source>
        <dbReference type="SMART" id="SM01119"/>
    </source>
</evidence>
<dbReference type="InParanoid" id="G8Y6C3"/>
<keyword evidence="17" id="KW-1185">Reference proteome</keyword>
<evidence type="ECO:0000256" key="2">
    <source>
        <dbReference type="ARBA" id="ARBA00001947"/>
    </source>
</evidence>
<evidence type="ECO:0000256" key="11">
    <source>
        <dbReference type="ARBA" id="ARBA00066349"/>
    </source>
</evidence>
<evidence type="ECO:0000313" key="17">
    <source>
        <dbReference type="Proteomes" id="UP000005222"/>
    </source>
</evidence>
<comment type="cofactor">
    <cofactor evidence="2">
        <name>Zn(2+)</name>
        <dbReference type="ChEBI" id="CHEBI:29105"/>
    </cofactor>
</comment>
<dbReference type="eggNOG" id="ENOG502QRZ0">
    <property type="taxonomic scope" value="Eukaryota"/>
</dbReference>
<accession>G8Y6C3</accession>
<dbReference type="GO" id="GO:0046872">
    <property type="term" value="F:metal ion binding"/>
    <property type="evidence" value="ECO:0007669"/>
    <property type="project" value="UniProtKB-KW"/>
</dbReference>
<evidence type="ECO:0000256" key="3">
    <source>
        <dbReference type="ARBA" id="ARBA00005323"/>
    </source>
</evidence>
<dbReference type="SUPFAM" id="SSF51419">
    <property type="entry name" value="PLP-binding barrel"/>
    <property type="match status" value="1"/>
</dbReference>
<dbReference type="HOGENOM" id="CLU_031639_0_0_1"/>
<gene>
    <name evidence="16" type="primary">Piso0_003694</name>
    <name evidence="15" type="ORF">GNLVRS01_PISO0K00516g</name>
    <name evidence="16" type="ORF">GNLVRS01_PISO0L00517g</name>
</gene>
<evidence type="ECO:0000313" key="16">
    <source>
        <dbReference type="EMBL" id="CCE84153.1"/>
    </source>
</evidence>
<keyword evidence="6" id="KW-0862">Zinc</keyword>
<dbReference type="EMBL" id="FO082049">
    <property type="protein sequence ID" value="CCE83122.1"/>
    <property type="molecule type" value="Genomic_DNA"/>
</dbReference>
<reference evidence="17" key="2">
    <citation type="journal article" date="2012" name="G3 (Bethesda)">
        <title>Pichia sorbitophila, an interspecies yeast hybrid reveals early steps of genome resolution following polyploidization.</title>
        <authorList>
            <person name="Leh Louis V."/>
            <person name="Despons L."/>
            <person name="Friedrich A."/>
            <person name="Martin T."/>
            <person name="Durrens P."/>
            <person name="Casaregola S."/>
            <person name="Neuveglise C."/>
            <person name="Fairhead C."/>
            <person name="Marck C."/>
            <person name="Cruz J.A."/>
            <person name="Straub M.L."/>
            <person name="Kugler V."/>
            <person name="Sacerdot C."/>
            <person name="Uzunov Z."/>
            <person name="Thierry A."/>
            <person name="Weiss S."/>
            <person name="Bleykasten C."/>
            <person name="De Montigny J."/>
            <person name="Jacques N."/>
            <person name="Jung P."/>
            <person name="Lemaire M."/>
            <person name="Mallet S."/>
            <person name="Morel G."/>
            <person name="Richard G.F."/>
            <person name="Sarkar A."/>
            <person name="Savel G."/>
            <person name="Schacherer J."/>
            <person name="Seret M.L."/>
            <person name="Talla E."/>
            <person name="Samson G."/>
            <person name="Jubin C."/>
            <person name="Poulain J."/>
            <person name="Vacherie B."/>
            <person name="Barbe V."/>
            <person name="Pelletier E."/>
            <person name="Sherman D.J."/>
            <person name="Westhof E."/>
            <person name="Weissenbach J."/>
            <person name="Baret P.V."/>
            <person name="Wincker P."/>
            <person name="Gaillardin C."/>
            <person name="Dujon B."/>
            <person name="Souciet J.L."/>
        </authorList>
    </citation>
    <scope>NUCLEOTIDE SEQUENCE [LARGE SCALE GENOMIC DNA]</scope>
    <source>
        <strain evidence="17">ATCC MYA-4447 / BCRC 22081 / CBS 7064 / NBRC 10061 / NRRL Y-12695</strain>
    </source>
</reference>
<dbReference type="InterPro" id="IPR026956">
    <property type="entry name" value="D-ser_dehydrat-like_dom"/>
</dbReference>
<dbReference type="FunFam" id="3.20.20.10:FF:000016">
    <property type="entry name" value="D-serine dehydratase"/>
    <property type="match status" value="1"/>
</dbReference>
<evidence type="ECO:0000256" key="10">
    <source>
        <dbReference type="ARBA" id="ARBA00055764"/>
    </source>
</evidence>
<evidence type="ECO:0000256" key="4">
    <source>
        <dbReference type="ARBA" id="ARBA00022575"/>
    </source>
</evidence>
<evidence type="ECO:0000256" key="6">
    <source>
        <dbReference type="ARBA" id="ARBA00022833"/>
    </source>
</evidence>
<keyword evidence="8" id="KW-0456">Lyase</keyword>
<sequence length="420" mass="46250">MVHSATGILGADKSQLLNQFKGKGLDELPTPCVVIDRKKFTDNSEKMLKNAEKLNAEFRAHIKTHKTVEGTEIQLGSGNYRTDKVLVSTFAEAWGILDLVSGGKIQDVLYSLPVFESRLPELIELSSKIPNLRLMVDNVEQLLLLNKAKKEFNFEKKWSVFVKINMGTNRAGLVVGSDEFNEFLANLLKNEESLKNIDLYGFYCHAGHSYASKSTDAAKDFLIEEITHANKAALIAKSMNPDLKLVISVGATPTAVSSGFLSIDELNARVDNLAGKVELHAGNYPCFDLQQISTKCINPDAVSLKLLADIVSSYPKRGNKLPGEQLINAGVVALGREPGPFPGFGRITNKGYENWIVGRVSQEHGILTPLEESENTEFIPIGTRVAIIPQHACITAASHPYFFVIENQKVSDIWVPARGW</sequence>
<keyword evidence="5" id="KW-0479">Metal-binding</keyword>
<dbReference type="OrthoDB" id="20198at2759"/>
<organism evidence="16 17">
    <name type="scientific">Pichia sorbitophila (strain ATCC MYA-4447 / BCRC 22081 / CBS 7064 / NBRC 10061 / NRRL Y-12695)</name>
    <name type="common">Hybrid yeast</name>
    <dbReference type="NCBI Taxonomy" id="559304"/>
    <lineage>
        <taxon>Eukaryota</taxon>
        <taxon>Fungi</taxon>
        <taxon>Dikarya</taxon>
        <taxon>Ascomycota</taxon>
        <taxon>Saccharomycotina</taxon>
        <taxon>Pichiomycetes</taxon>
        <taxon>Debaryomycetaceae</taxon>
        <taxon>Millerozyma</taxon>
    </lineage>
</organism>
<dbReference type="Gene3D" id="2.40.37.20">
    <property type="entry name" value="D-serine dehydratase-like domain"/>
    <property type="match status" value="1"/>
</dbReference>
<evidence type="ECO:0000256" key="9">
    <source>
        <dbReference type="ARBA" id="ARBA00051198"/>
    </source>
</evidence>
<evidence type="ECO:0000256" key="1">
    <source>
        <dbReference type="ARBA" id="ARBA00001933"/>
    </source>
</evidence>
<dbReference type="InterPro" id="IPR051466">
    <property type="entry name" value="D-amino_acid_metab_enzyme"/>
</dbReference>
<evidence type="ECO:0000256" key="13">
    <source>
        <dbReference type="ARBA" id="ARBA00075219"/>
    </source>
</evidence>
<dbReference type="EC" id="4.3.1.18" evidence="11"/>
<comment type="similarity">
    <text evidence="3">Belongs to the DSD1 family.</text>
</comment>
<dbReference type="SMART" id="SM01119">
    <property type="entry name" value="D-ser_dehydrat"/>
    <property type="match status" value="1"/>
</dbReference>
<evidence type="ECO:0000256" key="7">
    <source>
        <dbReference type="ARBA" id="ARBA00022898"/>
    </source>
</evidence>
<dbReference type="InterPro" id="IPR001608">
    <property type="entry name" value="Ala_racemase_N"/>
</dbReference>
<dbReference type="InterPro" id="IPR029066">
    <property type="entry name" value="PLP-binding_barrel"/>
</dbReference>
<evidence type="ECO:0000256" key="8">
    <source>
        <dbReference type="ARBA" id="ARBA00023239"/>
    </source>
</evidence>
<evidence type="ECO:0000256" key="12">
    <source>
        <dbReference type="ARBA" id="ARBA00069616"/>
    </source>
</evidence>
<dbReference type="STRING" id="559304.G8Y6C3"/>
<feature type="domain" description="D-serine dehydratase-like" evidence="14">
    <location>
        <begin position="303"/>
        <end position="406"/>
    </location>
</feature>
<dbReference type="FunCoup" id="G8Y6C3">
    <property type="interactions" value="66"/>
</dbReference>
<dbReference type="EMBL" id="FO082048">
    <property type="protein sequence ID" value="CCE84153.1"/>
    <property type="molecule type" value="Genomic_DNA"/>
</dbReference>
<protein>
    <recommendedName>
        <fullName evidence="12">D-serine dehydratase</fullName>
        <ecNumber evidence="11">4.3.1.18</ecNumber>
    </recommendedName>
    <alternativeName>
        <fullName evidence="13">D-serine deaminase</fullName>
    </alternativeName>
</protein>
<evidence type="ECO:0000256" key="5">
    <source>
        <dbReference type="ARBA" id="ARBA00022723"/>
    </source>
</evidence>
<comment type="cofactor">
    <cofactor evidence="1">
        <name>pyridoxal 5'-phosphate</name>
        <dbReference type="ChEBI" id="CHEBI:597326"/>
    </cofactor>
</comment>
<dbReference type="PANTHER" id="PTHR28004:SF2">
    <property type="entry name" value="D-SERINE DEHYDRATASE"/>
    <property type="match status" value="1"/>
</dbReference>
<keyword evidence="4" id="KW-0216">Detoxification</keyword>
<dbReference type="Proteomes" id="UP000005222">
    <property type="component" value="Chromosome L"/>
</dbReference>
<dbReference type="OMA" id="WVRASGW"/>